<keyword evidence="2" id="KW-1185">Reference proteome</keyword>
<evidence type="ECO:0000313" key="2">
    <source>
        <dbReference type="Proteomes" id="UP001177023"/>
    </source>
</evidence>
<gene>
    <name evidence="1" type="ORF">MSPICULIGERA_LOCUS18503</name>
</gene>
<reference evidence="1" key="1">
    <citation type="submission" date="2023-06" db="EMBL/GenBank/DDBJ databases">
        <authorList>
            <person name="Delattre M."/>
        </authorList>
    </citation>
    <scope>NUCLEOTIDE SEQUENCE</scope>
    <source>
        <strain evidence="1">AF72</strain>
    </source>
</reference>
<dbReference type="EMBL" id="CATQJA010002659">
    <property type="protein sequence ID" value="CAJ0580305.1"/>
    <property type="molecule type" value="Genomic_DNA"/>
</dbReference>
<proteinExistence type="predicted"/>
<accession>A0AA36D3N4</accession>
<feature type="non-terminal residue" evidence="1">
    <location>
        <position position="232"/>
    </location>
</feature>
<comment type="caution">
    <text evidence="1">The sequence shown here is derived from an EMBL/GenBank/DDBJ whole genome shotgun (WGS) entry which is preliminary data.</text>
</comment>
<dbReference type="AlphaFoldDB" id="A0AA36D3N4"/>
<evidence type="ECO:0000313" key="1">
    <source>
        <dbReference type="EMBL" id="CAJ0580305.1"/>
    </source>
</evidence>
<organism evidence="1 2">
    <name type="scientific">Mesorhabditis spiculigera</name>
    <dbReference type="NCBI Taxonomy" id="96644"/>
    <lineage>
        <taxon>Eukaryota</taxon>
        <taxon>Metazoa</taxon>
        <taxon>Ecdysozoa</taxon>
        <taxon>Nematoda</taxon>
        <taxon>Chromadorea</taxon>
        <taxon>Rhabditida</taxon>
        <taxon>Rhabditina</taxon>
        <taxon>Rhabditomorpha</taxon>
        <taxon>Rhabditoidea</taxon>
        <taxon>Rhabditidae</taxon>
        <taxon>Mesorhabditinae</taxon>
        <taxon>Mesorhabditis</taxon>
    </lineage>
</organism>
<protein>
    <submittedName>
        <fullName evidence="1">Uncharacterized protein</fullName>
    </submittedName>
</protein>
<dbReference type="Proteomes" id="UP001177023">
    <property type="component" value="Unassembled WGS sequence"/>
</dbReference>
<name>A0AA36D3N4_9BILA</name>
<sequence length="232" mass="25569">MLPSKLFPCLLVIYALNGVFVQANNATTLQPKPRCPAGNYVCLGKDDAELCMPGTYGTVEPTPGLCKIQWAHGRRNTCRWGSAPIWLFNKHYCVESSKLLHSYLPYNWTMAGCPPLHLNCAADNATITHCVNGTQMSQHTYPAVCQHRLCLKPDHHACRGPYGIMCIPYGDILEIKSSNKENELDECIMERPTEPPAMAEGDEKTSTQSKHGNALSILPALLLTVLVLKAFG</sequence>